<feature type="compositionally biased region" description="Acidic residues" evidence="13">
    <location>
        <begin position="707"/>
        <end position="724"/>
    </location>
</feature>
<dbReference type="EMBL" id="JAODAN010000007">
    <property type="protein sequence ID" value="KAK1923264.1"/>
    <property type="molecule type" value="Genomic_DNA"/>
</dbReference>
<feature type="domain" description="Pre-mRNA-splicing factor Syf1-like N-terminal HAT-repeats" evidence="15">
    <location>
        <begin position="62"/>
        <end position="207"/>
    </location>
</feature>
<comment type="subcellular location">
    <subcellularLocation>
        <location evidence="1">Nucleus</location>
    </subcellularLocation>
</comment>
<keyword evidence="12" id="KW-0802">TPR repeat</keyword>
<accession>A0AAD9FNG1</accession>
<evidence type="ECO:0000256" key="1">
    <source>
        <dbReference type="ARBA" id="ARBA00004123"/>
    </source>
</evidence>
<dbReference type="InterPro" id="IPR011990">
    <property type="entry name" value="TPR-like_helical_dom_sf"/>
</dbReference>
<feature type="domain" description="Pre-mRNA-splicing factor Syf1/CRNKL1-like C-terminal HAT-repeats" evidence="14">
    <location>
        <begin position="220"/>
        <end position="305"/>
    </location>
</feature>
<evidence type="ECO:0000256" key="11">
    <source>
        <dbReference type="ARBA" id="ARBA00070631"/>
    </source>
</evidence>
<dbReference type="GO" id="GO:0071011">
    <property type="term" value="C:precatalytic spliceosome"/>
    <property type="evidence" value="ECO:0007669"/>
    <property type="project" value="TreeGrafter"/>
</dbReference>
<comment type="function">
    <text evidence="9">Involved in pre-mRNA splicing and cell cycle progression. Required for the spliceosome assembly and initiation of the DNA replication.</text>
</comment>
<dbReference type="InterPro" id="IPR055433">
    <property type="entry name" value="HAT_Syf1-like_N"/>
</dbReference>
<dbReference type="GO" id="GO:0071007">
    <property type="term" value="C:U2-type catalytic step 2 spliceosome"/>
    <property type="evidence" value="ECO:0007669"/>
    <property type="project" value="TreeGrafter"/>
</dbReference>
<dbReference type="AlphaFoldDB" id="A0AAD9FNG1"/>
<dbReference type="PANTHER" id="PTHR11246">
    <property type="entry name" value="PRE-MRNA SPLICING FACTOR"/>
    <property type="match status" value="1"/>
</dbReference>
<keyword evidence="5" id="KW-0747">Spliceosome</keyword>
<keyword evidence="7" id="KW-0508">mRNA splicing</keyword>
<evidence type="ECO:0000313" key="17">
    <source>
        <dbReference type="Proteomes" id="UP001182556"/>
    </source>
</evidence>
<keyword evidence="4" id="KW-0507">mRNA processing</keyword>
<dbReference type="InterPro" id="IPR045075">
    <property type="entry name" value="Syf1-like"/>
</dbReference>
<evidence type="ECO:0000256" key="8">
    <source>
        <dbReference type="ARBA" id="ARBA00023242"/>
    </source>
</evidence>
<dbReference type="FunFam" id="1.25.40.10:FF:000639">
    <property type="entry name" value="Pre-mRNA-splicing factor CLF1"/>
    <property type="match status" value="1"/>
</dbReference>
<evidence type="ECO:0000256" key="9">
    <source>
        <dbReference type="ARBA" id="ARBA00037040"/>
    </source>
</evidence>
<dbReference type="FunFam" id="1.25.40.10:FF:000327">
    <property type="entry name" value="Pre-mRNA-splicing factor CLF1"/>
    <property type="match status" value="1"/>
</dbReference>
<dbReference type="PROSITE" id="PS50005">
    <property type="entry name" value="TPR"/>
    <property type="match status" value="1"/>
</dbReference>
<evidence type="ECO:0000256" key="6">
    <source>
        <dbReference type="ARBA" id="ARBA00022737"/>
    </source>
</evidence>
<dbReference type="Pfam" id="PF23233">
    <property type="entry name" value="HAT_Syf1_CNRKL1_N"/>
    <property type="match status" value="1"/>
</dbReference>
<dbReference type="InterPro" id="IPR055430">
    <property type="entry name" value="HAT_Syf1_CNRKL1_C"/>
</dbReference>
<proteinExistence type="inferred from homology"/>
<dbReference type="PANTHER" id="PTHR11246:SF3">
    <property type="entry name" value="CROOKED NECK-LIKE PROTEIN 1"/>
    <property type="match status" value="1"/>
</dbReference>
<feature type="region of interest" description="Disordered" evidence="13">
    <location>
        <begin position="696"/>
        <end position="745"/>
    </location>
</feature>
<feature type="compositionally biased region" description="Basic and acidic residues" evidence="13">
    <location>
        <begin position="725"/>
        <end position="738"/>
    </location>
</feature>
<evidence type="ECO:0000256" key="7">
    <source>
        <dbReference type="ARBA" id="ARBA00023187"/>
    </source>
</evidence>
<dbReference type="InterPro" id="IPR003107">
    <property type="entry name" value="HAT"/>
</dbReference>
<evidence type="ECO:0000256" key="10">
    <source>
        <dbReference type="ARBA" id="ARBA00039167"/>
    </source>
</evidence>
<keyword evidence="17" id="KW-1185">Reference proteome</keyword>
<dbReference type="Pfam" id="PF23231">
    <property type="entry name" value="HAT_Syf1_CNRKL1_C"/>
    <property type="match status" value="1"/>
</dbReference>
<dbReference type="Proteomes" id="UP001182556">
    <property type="component" value="Unassembled WGS sequence"/>
</dbReference>
<keyword evidence="6" id="KW-0677">Repeat</keyword>
<comment type="caution">
    <text evidence="16">The sequence shown here is derived from an EMBL/GenBank/DDBJ whole genome shotgun (WGS) entry which is preliminary data.</text>
</comment>
<evidence type="ECO:0000256" key="12">
    <source>
        <dbReference type="PROSITE-ProRule" id="PRU00339"/>
    </source>
</evidence>
<gene>
    <name evidence="16" type="ORF">DB88DRAFT_494417</name>
</gene>
<evidence type="ECO:0000259" key="15">
    <source>
        <dbReference type="Pfam" id="PF23233"/>
    </source>
</evidence>
<reference evidence="16" key="1">
    <citation type="submission" date="2023-02" db="EMBL/GenBank/DDBJ databases">
        <title>Identification and recombinant expression of a fungal hydrolase from Papiliotrema laurentii that hydrolyzes apple cutin and clears colloidal polyester polyurethane.</title>
        <authorList>
            <consortium name="DOE Joint Genome Institute"/>
            <person name="Roman V.A."/>
            <person name="Bojanowski C."/>
            <person name="Crable B.R."/>
            <person name="Wagner D.N."/>
            <person name="Hung C.S."/>
            <person name="Nadeau L.J."/>
            <person name="Schratz L."/>
            <person name="Haridas S."/>
            <person name="Pangilinan J."/>
            <person name="Lipzen A."/>
            <person name="Na H."/>
            <person name="Yan M."/>
            <person name="Ng V."/>
            <person name="Grigoriev I.V."/>
            <person name="Spatafora J.W."/>
            <person name="Barlow D."/>
            <person name="Biffinger J."/>
            <person name="Kelley-Loughnane N."/>
            <person name="Varaljay V.A."/>
            <person name="Crookes-Goodson W.J."/>
        </authorList>
    </citation>
    <scope>NUCLEOTIDE SEQUENCE</scope>
    <source>
        <strain evidence="16">5307AH</strain>
    </source>
</reference>
<dbReference type="SUPFAM" id="SSF48452">
    <property type="entry name" value="TPR-like"/>
    <property type="match status" value="3"/>
</dbReference>
<comment type="subunit">
    <text evidence="3">Associated with the spliceosome.</text>
</comment>
<organism evidence="16 17">
    <name type="scientific">Papiliotrema laurentii</name>
    <name type="common">Cryptococcus laurentii</name>
    <dbReference type="NCBI Taxonomy" id="5418"/>
    <lineage>
        <taxon>Eukaryota</taxon>
        <taxon>Fungi</taxon>
        <taxon>Dikarya</taxon>
        <taxon>Basidiomycota</taxon>
        <taxon>Agaricomycotina</taxon>
        <taxon>Tremellomycetes</taxon>
        <taxon>Tremellales</taxon>
        <taxon>Rhynchogastremaceae</taxon>
        <taxon>Papiliotrema</taxon>
    </lineage>
</organism>
<dbReference type="GO" id="GO:0000245">
    <property type="term" value="P:spliceosomal complex assembly"/>
    <property type="evidence" value="ECO:0007669"/>
    <property type="project" value="TreeGrafter"/>
</dbReference>
<evidence type="ECO:0000259" key="14">
    <source>
        <dbReference type="Pfam" id="PF23231"/>
    </source>
</evidence>
<dbReference type="GO" id="GO:0000974">
    <property type="term" value="C:Prp19 complex"/>
    <property type="evidence" value="ECO:0007669"/>
    <property type="project" value="TreeGrafter"/>
</dbReference>
<dbReference type="SMART" id="SM00386">
    <property type="entry name" value="HAT"/>
    <property type="match status" value="14"/>
</dbReference>
<comment type="similarity">
    <text evidence="2">Belongs to the crooked-neck family.</text>
</comment>
<evidence type="ECO:0000256" key="13">
    <source>
        <dbReference type="SAM" id="MobiDB-lite"/>
    </source>
</evidence>
<sequence>MSGRSAQDRAPRVKNRAPAAVQITAEQLLREAQERQEAPIQAPKQRIQDLEELSEFQGRKRTEFEGRIRYSRDSIRAWIKYAQWEASQNEFERSRSVFERALDVDPRSVELWIKYTDMELRARNINHARNLFDRGVTLLPRVDALWYKYVYLEELLLNIAGARQIFERWMQWEPNDKAWQAYIKLEERYNELDRASAIYERWIGCRPIPKNWIAWAKFEEDRGMPDKAREVFQTALEFFGDEEEQVEKAQAVFGAFARMETRLKEYERARVIYKFALARLPRSKSATLYAAYTKFEKQHGDRAGVELTVLGKRRIQYEEELAYDGTNYDAWFSLARLEEDAYRADKEDGEDVEPTRVREVYERAVANVPPATEKRFWRRYIVLWLQYAAFEEIDTRDYDRARDVYKAAIKLVPHRSFTFAKLWLAYAYFEIRRLDVNAARKVLGAGIGMCPKPKLFTGYIELEMRLREFDRVRTLYEKFLTYDPSLSAAWIQWTQVEGAVEDFERVRAIFELAVQQELDMPEIVWKAYIDFEAGEGERERARHLYERLLERTSHVKVYISYALMEMSTLGGGEDEDGNEIEGEEGDPERARAVFDRGYKELRKQGEKEDRALLLEAWKTFEEQHGTDEDRAKVEEMLPKTRKRWRKAEDGSGQLEEYWDLVFPDDERDANPASYKFFQAAQEWKAKQAAAGVADGALGAGGLSYDMSDSDDDSDEEEEDGEGEAGEQHPDGEGGREAGEAMDEDD</sequence>
<protein>
    <recommendedName>
        <fullName evidence="10">Pre-mRNA-splicing factor CLF1</fullName>
    </recommendedName>
    <alternativeName>
        <fullName evidence="11">Pre-mRNA-splicing factor clf1</fullName>
    </alternativeName>
</protein>
<dbReference type="InterPro" id="IPR019734">
    <property type="entry name" value="TPR_rpt"/>
</dbReference>
<evidence type="ECO:0000256" key="3">
    <source>
        <dbReference type="ARBA" id="ARBA00011524"/>
    </source>
</evidence>
<evidence type="ECO:0000256" key="5">
    <source>
        <dbReference type="ARBA" id="ARBA00022728"/>
    </source>
</evidence>
<evidence type="ECO:0000256" key="2">
    <source>
        <dbReference type="ARBA" id="ARBA00008644"/>
    </source>
</evidence>
<feature type="repeat" description="TPR" evidence="12">
    <location>
        <begin position="75"/>
        <end position="108"/>
    </location>
</feature>
<evidence type="ECO:0000256" key="4">
    <source>
        <dbReference type="ARBA" id="ARBA00022664"/>
    </source>
</evidence>
<keyword evidence="8" id="KW-0539">Nucleus</keyword>
<dbReference type="Gene3D" id="1.25.40.10">
    <property type="entry name" value="Tetratricopeptide repeat domain"/>
    <property type="match status" value="2"/>
</dbReference>
<name>A0AAD9FNG1_PAPLA</name>
<dbReference type="GO" id="GO:0071014">
    <property type="term" value="C:post-mRNA release spliceosomal complex"/>
    <property type="evidence" value="ECO:0007669"/>
    <property type="project" value="TreeGrafter"/>
</dbReference>
<evidence type="ECO:0000313" key="16">
    <source>
        <dbReference type="EMBL" id="KAK1923264.1"/>
    </source>
</evidence>